<dbReference type="InterPro" id="IPR014710">
    <property type="entry name" value="RmlC-like_jellyroll"/>
</dbReference>
<evidence type="ECO:0000256" key="4">
    <source>
        <dbReference type="ARBA" id="ARBA00023163"/>
    </source>
</evidence>
<dbReference type="PRINTS" id="PR00032">
    <property type="entry name" value="HTHARAC"/>
</dbReference>
<dbReference type="GO" id="GO:0043565">
    <property type="term" value="F:sequence-specific DNA binding"/>
    <property type="evidence" value="ECO:0007669"/>
    <property type="project" value="InterPro"/>
</dbReference>
<dbReference type="RefSeq" id="WP_214363941.1">
    <property type="nucleotide sequence ID" value="NZ_JAEKFT010000047.1"/>
</dbReference>
<evidence type="ECO:0000313" key="7">
    <source>
        <dbReference type="EMBL" id="MBT0964016.1"/>
    </source>
</evidence>
<dbReference type="InterPro" id="IPR020449">
    <property type="entry name" value="Tscrpt_reg_AraC-type_HTH"/>
</dbReference>
<dbReference type="Pfam" id="PF02311">
    <property type="entry name" value="AraC_binding"/>
    <property type="match status" value="1"/>
</dbReference>
<keyword evidence="3" id="KW-0010">Activator</keyword>
<keyword evidence="4" id="KW-0804">Transcription</keyword>
<dbReference type="Pfam" id="PF12833">
    <property type="entry name" value="HTH_18"/>
    <property type="match status" value="1"/>
</dbReference>
<evidence type="ECO:0000259" key="6">
    <source>
        <dbReference type="PROSITE" id="PS01124"/>
    </source>
</evidence>
<evidence type="ECO:0000256" key="5">
    <source>
        <dbReference type="SAM" id="MobiDB-lite"/>
    </source>
</evidence>
<dbReference type="InterPro" id="IPR009057">
    <property type="entry name" value="Homeodomain-like_sf"/>
</dbReference>
<comment type="caution">
    <text evidence="7">The sequence shown here is derived from an EMBL/GenBank/DDBJ whole genome shotgun (WGS) entry which is preliminary data.</text>
</comment>
<dbReference type="GO" id="GO:0003700">
    <property type="term" value="F:DNA-binding transcription factor activity"/>
    <property type="evidence" value="ECO:0007669"/>
    <property type="project" value="InterPro"/>
</dbReference>
<dbReference type="PANTHER" id="PTHR43280:SF32">
    <property type="entry name" value="TRANSCRIPTIONAL REGULATORY PROTEIN"/>
    <property type="match status" value="1"/>
</dbReference>
<dbReference type="Gene3D" id="1.10.10.60">
    <property type="entry name" value="Homeodomain-like"/>
    <property type="match status" value="1"/>
</dbReference>
<dbReference type="PANTHER" id="PTHR43280">
    <property type="entry name" value="ARAC-FAMILY TRANSCRIPTIONAL REGULATOR"/>
    <property type="match status" value="1"/>
</dbReference>
<dbReference type="Gene3D" id="2.60.120.10">
    <property type="entry name" value="Jelly Rolls"/>
    <property type="match status" value="1"/>
</dbReference>
<accession>A0A944HFU0</accession>
<sequence>MKTALPDRVAPPPAVAGPRSRSVPAFALYGETNAAPLELMHIEEIAQRSRLYEWEIEPHVHRGLYQVLWVAAGRARVALDDVLEAVSGPAAIVVPPGTVHGFRFDPGTEGMVLTLNGRFLIEGELQTAGESLRRLFSQARLLCLDGADEAAEARRLEGLLRQLGEEFARPDATDSPVVRWLAQAVVWRLAEHCARRVSDASMDRQARQHQALLTRFLLLAESHFLEHWPVSRYASRLGMSTPSLNRLLRAAGGRPALDYLHERVGREACRRLIYTAAPIGRVAVDLGFEDPAYFCRFFKRRIGLSPGQYRAQHGG</sequence>
<dbReference type="InterPro" id="IPR011051">
    <property type="entry name" value="RmlC_Cupin_sf"/>
</dbReference>
<name>A0A944HFU0_DENI1</name>
<protein>
    <submittedName>
        <fullName evidence="7">Helix-turn-helix domain-containing protein</fullName>
    </submittedName>
</protein>
<keyword evidence="8" id="KW-1185">Reference proteome</keyword>
<keyword evidence="1" id="KW-0805">Transcription regulation</keyword>
<evidence type="ECO:0000256" key="2">
    <source>
        <dbReference type="ARBA" id="ARBA00023125"/>
    </source>
</evidence>
<dbReference type="InterPro" id="IPR018060">
    <property type="entry name" value="HTH_AraC"/>
</dbReference>
<reference evidence="8" key="1">
    <citation type="journal article" date="2022" name="ISME J.">
        <title>Genetic and phylogenetic analysis of dissimilatory iodate-reducing bacteria identifies potential niches across the world's oceans.</title>
        <authorList>
            <person name="Reyes-Umana V."/>
            <person name="Henning Z."/>
            <person name="Lee K."/>
            <person name="Barnum T.P."/>
            <person name="Coates J.D."/>
        </authorList>
    </citation>
    <scope>NUCLEOTIDE SEQUENCE [LARGE SCALE GENOMIC DNA]</scope>
    <source>
        <strain evidence="8">IR12</strain>
    </source>
</reference>
<dbReference type="EMBL" id="JAEKFT010000047">
    <property type="protein sequence ID" value="MBT0964016.1"/>
    <property type="molecule type" value="Genomic_DNA"/>
</dbReference>
<dbReference type="InterPro" id="IPR047264">
    <property type="entry name" value="Cupin_HpaA-like_N"/>
</dbReference>
<dbReference type="AlphaFoldDB" id="A0A944HFU0"/>
<feature type="region of interest" description="Disordered" evidence="5">
    <location>
        <begin position="1"/>
        <end position="20"/>
    </location>
</feature>
<dbReference type="SUPFAM" id="SSF46689">
    <property type="entry name" value="Homeodomain-like"/>
    <property type="match status" value="1"/>
</dbReference>
<evidence type="ECO:0000256" key="3">
    <source>
        <dbReference type="ARBA" id="ARBA00023159"/>
    </source>
</evidence>
<organism evidence="7 8">
    <name type="scientific">Denitromonas iodatirespirans</name>
    <dbReference type="NCBI Taxonomy" id="2795389"/>
    <lineage>
        <taxon>Bacteria</taxon>
        <taxon>Pseudomonadati</taxon>
        <taxon>Pseudomonadota</taxon>
        <taxon>Betaproteobacteria</taxon>
        <taxon>Rhodocyclales</taxon>
        <taxon>Zoogloeaceae</taxon>
        <taxon>Denitromonas</taxon>
    </lineage>
</organism>
<dbReference type="PROSITE" id="PS01124">
    <property type="entry name" value="HTH_ARAC_FAMILY_2"/>
    <property type="match status" value="1"/>
</dbReference>
<dbReference type="CDD" id="cd06999">
    <property type="entry name" value="cupin_HpaA-like_N"/>
    <property type="match status" value="1"/>
</dbReference>
<dbReference type="SMART" id="SM00342">
    <property type="entry name" value="HTH_ARAC"/>
    <property type="match status" value="1"/>
</dbReference>
<dbReference type="Proteomes" id="UP000694660">
    <property type="component" value="Unassembled WGS sequence"/>
</dbReference>
<keyword evidence="2" id="KW-0238">DNA-binding</keyword>
<evidence type="ECO:0000313" key="8">
    <source>
        <dbReference type="Proteomes" id="UP000694660"/>
    </source>
</evidence>
<proteinExistence type="predicted"/>
<feature type="domain" description="HTH araC/xylS-type" evidence="6">
    <location>
        <begin position="214"/>
        <end position="312"/>
    </location>
</feature>
<evidence type="ECO:0000256" key="1">
    <source>
        <dbReference type="ARBA" id="ARBA00023015"/>
    </source>
</evidence>
<dbReference type="InterPro" id="IPR003313">
    <property type="entry name" value="AraC-bd"/>
</dbReference>
<gene>
    <name evidence="7" type="ORF">I8J34_22800</name>
</gene>
<dbReference type="SUPFAM" id="SSF51182">
    <property type="entry name" value="RmlC-like cupins"/>
    <property type="match status" value="1"/>
</dbReference>